<accession>A0A0A9ZJ79</accession>
<gene>
    <name evidence="3" type="primary">PMRT15_0</name>
    <name evidence="2" type="synonym">PMRT15_1</name>
    <name evidence="3" type="ORF">CM83_1668</name>
    <name evidence="2" type="ORF">CM83_1669</name>
    <name evidence="4" type="ORF">g.92602</name>
</gene>
<evidence type="ECO:0000313" key="4">
    <source>
        <dbReference type="EMBL" id="JAQ09499.1"/>
    </source>
</evidence>
<reference evidence="3" key="1">
    <citation type="journal article" date="2014" name="PLoS ONE">
        <title>Transcriptome-Based Identification of ABC Transporters in the Western Tarnished Plant Bug Lygus hesperus.</title>
        <authorList>
            <person name="Hull J.J."/>
            <person name="Chaney K."/>
            <person name="Geib S.M."/>
            <person name="Fabrick J.A."/>
            <person name="Brent C.S."/>
            <person name="Walsh D."/>
            <person name="Lavine L.C."/>
        </authorList>
    </citation>
    <scope>NUCLEOTIDE SEQUENCE</scope>
</reference>
<sequence>MESTNQEAIEQLDSRLVSPFKVSSKPCEKERAEVLRCYKKILSTLPQFQTYFSQLEKSQASSATTTKSAAEDNLVRTGEARSMPTEMRLEEAIHLPLFKCALTCQGYEQCVNKIIQSNYEQTANDFMRSSSTKERPEYNKMTDLKT</sequence>
<keyword evidence="3" id="KW-0808">Transferase</keyword>
<dbReference type="AlphaFoldDB" id="A0A0A9ZJ79"/>
<dbReference type="GO" id="GO:0008168">
    <property type="term" value="F:methyltransferase activity"/>
    <property type="evidence" value="ECO:0007669"/>
    <property type="project" value="UniProtKB-KW"/>
</dbReference>
<reference evidence="3" key="2">
    <citation type="submission" date="2014-07" db="EMBL/GenBank/DDBJ databases">
        <authorList>
            <person name="Hull J."/>
        </authorList>
    </citation>
    <scope>NUCLEOTIDE SEQUENCE</scope>
</reference>
<evidence type="ECO:0000256" key="1">
    <source>
        <dbReference type="SAM" id="MobiDB-lite"/>
    </source>
</evidence>
<dbReference type="EMBL" id="GBHO01003635">
    <property type="protein sequence ID" value="JAG39969.1"/>
    <property type="molecule type" value="Transcribed_RNA"/>
</dbReference>
<evidence type="ECO:0000313" key="2">
    <source>
        <dbReference type="EMBL" id="JAG39969.1"/>
    </source>
</evidence>
<feature type="compositionally biased region" description="Basic and acidic residues" evidence="1">
    <location>
        <begin position="131"/>
        <end position="146"/>
    </location>
</feature>
<name>A0A0A9ZJ79_LYGHE</name>
<evidence type="ECO:0000313" key="3">
    <source>
        <dbReference type="EMBL" id="JAG43335.1"/>
    </source>
</evidence>
<protein>
    <submittedName>
        <fullName evidence="3">Protein arginine N-methyltransferase 1.5</fullName>
    </submittedName>
</protein>
<feature type="region of interest" description="Disordered" evidence="1">
    <location>
        <begin position="126"/>
        <end position="146"/>
    </location>
</feature>
<dbReference type="EMBL" id="GBHO01000269">
    <property type="protein sequence ID" value="JAG43335.1"/>
    <property type="molecule type" value="Transcribed_RNA"/>
</dbReference>
<feature type="region of interest" description="Disordered" evidence="1">
    <location>
        <begin position="59"/>
        <end position="82"/>
    </location>
</feature>
<reference evidence="4" key="3">
    <citation type="journal article" date="2016" name="Gigascience">
        <title>De novo construction of an expanded transcriptome assembly for the western tarnished plant bug, Lygus hesperus.</title>
        <authorList>
            <person name="Tassone E.E."/>
            <person name="Geib S.M."/>
            <person name="Hall B."/>
            <person name="Fabrick J.A."/>
            <person name="Brent C.S."/>
            <person name="Hull J.J."/>
        </authorList>
    </citation>
    <scope>NUCLEOTIDE SEQUENCE</scope>
</reference>
<proteinExistence type="predicted"/>
<dbReference type="EMBL" id="GDHC01009130">
    <property type="protein sequence ID" value="JAQ09499.1"/>
    <property type="molecule type" value="Transcribed_RNA"/>
</dbReference>
<keyword evidence="3" id="KW-0489">Methyltransferase</keyword>
<dbReference type="GO" id="GO:0032259">
    <property type="term" value="P:methylation"/>
    <property type="evidence" value="ECO:0007669"/>
    <property type="project" value="UniProtKB-KW"/>
</dbReference>
<organism evidence="3">
    <name type="scientific">Lygus hesperus</name>
    <name type="common">Western plant bug</name>
    <dbReference type="NCBI Taxonomy" id="30085"/>
    <lineage>
        <taxon>Eukaryota</taxon>
        <taxon>Metazoa</taxon>
        <taxon>Ecdysozoa</taxon>
        <taxon>Arthropoda</taxon>
        <taxon>Hexapoda</taxon>
        <taxon>Insecta</taxon>
        <taxon>Pterygota</taxon>
        <taxon>Neoptera</taxon>
        <taxon>Paraneoptera</taxon>
        <taxon>Hemiptera</taxon>
        <taxon>Heteroptera</taxon>
        <taxon>Panheteroptera</taxon>
        <taxon>Cimicomorpha</taxon>
        <taxon>Miridae</taxon>
        <taxon>Mirini</taxon>
        <taxon>Lygus</taxon>
    </lineage>
</organism>
<feature type="compositionally biased region" description="Low complexity" evidence="1">
    <location>
        <begin position="59"/>
        <end position="68"/>
    </location>
</feature>